<dbReference type="PANTHER" id="PTHR30055">
    <property type="entry name" value="HTH-TYPE TRANSCRIPTIONAL REGULATOR RUTR"/>
    <property type="match status" value="1"/>
</dbReference>
<gene>
    <name evidence="4" type="ORF">HC031_28050</name>
</gene>
<dbReference type="SUPFAM" id="SSF48498">
    <property type="entry name" value="Tetracyclin repressor-like, C-terminal domain"/>
    <property type="match status" value="1"/>
</dbReference>
<protein>
    <submittedName>
        <fullName evidence="4">TetR/AcrR family transcriptional regulator</fullName>
    </submittedName>
</protein>
<dbReference type="InterPro" id="IPR036271">
    <property type="entry name" value="Tet_transcr_reg_TetR-rel_C_sf"/>
</dbReference>
<dbReference type="EMBL" id="JAATVY010000032">
    <property type="protein sequence ID" value="NJC73550.1"/>
    <property type="molecule type" value="Genomic_DNA"/>
</dbReference>
<dbReference type="InterPro" id="IPR041490">
    <property type="entry name" value="KstR2_TetR_C"/>
</dbReference>
<dbReference type="PROSITE" id="PS50977">
    <property type="entry name" value="HTH_TETR_2"/>
    <property type="match status" value="1"/>
</dbReference>
<dbReference type="InterPro" id="IPR050109">
    <property type="entry name" value="HTH-type_TetR-like_transc_reg"/>
</dbReference>
<dbReference type="Gene3D" id="1.10.357.10">
    <property type="entry name" value="Tetracycline Repressor, domain 2"/>
    <property type="match status" value="1"/>
</dbReference>
<evidence type="ECO:0000313" key="5">
    <source>
        <dbReference type="Proteomes" id="UP000722989"/>
    </source>
</evidence>
<feature type="DNA-binding region" description="H-T-H motif" evidence="2">
    <location>
        <begin position="48"/>
        <end position="67"/>
    </location>
</feature>
<evidence type="ECO:0000256" key="2">
    <source>
        <dbReference type="PROSITE-ProRule" id="PRU00335"/>
    </source>
</evidence>
<evidence type="ECO:0000313" key="4">
    <source>
        <dbReference type="EMBL" id="NJC73550.1"/>
    </source>
</evidence>
<dbReference type="SUPFAM" id="SSF46689">
    <property type="entry name" value="Homeodomain-like"/>
    <property type="match status" value="1"/>
</dbReference>
<name>A0ABX0Y7Y7_9ACTN</name>
<proteinExistence type="predicted"/>
<comment type="caution">
    <text evidence="4">The sequence shown here is derived from an EMBL/GenBank/DDBJ whole genome shotgun (WGS) entry which is preliminary data.</text>
</comment>
<evidence type="ECO:0000259" key="3">
    <source>
        <dbReference type="PROSITE" id="PS50977"/>
    </source>
</evidence>
<organism evidence="4 5">
    <name type="scientific">Planosporangium thailandense</name>
    <dbReference type="NCBI Taxonomy" id="765197"/>
    <lineage>
        <taxon>Bacteria</taxon>
        <taxon>Bacillati</taxon>
        <taxon>Actinomycetota</taxon>
        <taxon>Actinomycetes</taxon>
        <taxon>Micromonosporales</taxon>
        <taxon>Micromonosporaceae</taxon>
        <taxon>Planosporangium</taxon>
    </lineage>
</organism>
<keyword evidence="5" id="KW-1185">Reference proteome</keyword>
<dbReference type="RefSeq" id="WP_167928458.1">
    <property type="nucleotide sequence ID" value="NZ_JAATVY010000032.1"/>
</dbReference>
<dbReference type="Pfam" id="PF17932">
    <property type="entry name" value="TetR_C_24"/>
    <property type="match status" value="1"/>
</dbReference>
<dbReference type="InterPro" id="IPR009057">
    <property type="entry name" value="Homeodomain-like_sf"/>
</dbReference>
<dbReference type="PANTHER" id="PTHR30055:SF200">
    <property type="entry name" value="HTH-TYPE TRANSCRIPTIONAL REPRESSOR BDCR"/>
    <property type="match status" value="1"/>
</dbReference>
<dbReference type="PRINTS" id="PR00455">
    <property type="entry name" value="HTHTETR"/>
</dbReference>
<feature type="domain" description="HTH tetR-type" evidence="3">
    <location>
        <begin position="25"/>
        <end position="85"/>
    </location>
</feature>
<dbReference type="InterPro" id="IPR001647">
    <property type="entry name" value="HTH_TetR"/>
</dbReference>
<sequence>MARTRPETRRVEEAAVDLPEGVAPPGTRGRILRAALKLFAEYGYYGASIRDIAAAVGINSATLYAHYPSKEQLLADLIVVGHEELHRRLLRALVESGSDPVEQLAALVRAQVLAHADFPLLAVVSNQELHALSPQAAAPALALREHSAELLLRVLDLGAQRGIFAVPDVRLAATAIGSIGIRVANWFHSGGAYSRERVADTFAEFALRIAGAAALPGDAGTTGPPPVAGQSIG</sequence>
<dbReference type="Proteomes" id="UP000722989">
    <property type="component" value="Unassembled WGS sequence"/>
</dbReference>
<dbReference type="Pfam" id="PF00440">
    <property type="entry name" value="TetR_N"/>
    <property type="match status" value="1"/>
</dbReference>
<keyword evidence="1 2" id="KW-0238">DNA-binding</keyword>
<reference evidence="4 5" key="1">
    <citation type="submission" date="2020-03" db="EMBL/GenBank/DDBJ databases">
        <title>WGS of the type strain of Planosporangium spp.</title>
        <authorList>
            <person name="Thawai C."/>
        </authorList>
    </citation>
    <scope>NUCLEOTIDE SEQUENCE [LARGE SCALE GENOMIC DNA]</scope>
    <source>
        <strain evidence="4 5">TBRC 5610</strain>
    </source>
</reference>
<accession>A0ABX0Y7Y7</accession>
<evidence type="ECO:0000256" key="1">
    <source>
        <dbReference type="ARBA" id="ARBA00023125"/>
    </source>
</evidence>